<protein>
    <submittedName>
        <fullName evidence="1">Uncharacterized protein</fullName>
    </submittedName>
</protein>
<dbReference type="RefSeq" id="WP_330629527.1">
    <property type="nucleotide sequence ID" value="NZ_CP135445.1"/>
</dbReference>
<geneLocation type="plasmid" evidence="1 2">
    <name>unnamed2</name>
</geneLocation>
<reference evidence="1 2" key="1">
    <citation type="submission" date="2023-09" db="EMBL/GenBank/DDBJ databases">
        <title>Thioclava shenzhenensis sp. nov., a multidrug resistant bacteria-antagonizing species isolated from coastal seawater.</title>
        <authorList>
            <person name="Long M."/>
        </authorList>
    </citation>
    <scope>NUCLEOTIDE SEQUENCE [LARGE SCALE GENOMIC DNA]</scope>
    <source>
        <strain evidence="1 2">FTW29</strain>
        <plasmid evidence="1 2">unnamed2</plasmid>
    </source>
</reference>
<evidence type="ECO:0000313" key="1">
    <source>
        <dbReference type="EMBL" id="WRY35782.1"/>
    </source>
</evidence>
<gene>
    <name evidence="1" type="ORF">RPE78_16295</name>
</gene>
<name>A0ABZ1E7F9_9RHOB</name>
<proteinExistence type="predicted"/>
<evidence type="ECO:0000313" key="2">
    <source>
        <dbReference type="Proteomes" id="UP001623290"/>
    </source>
</evidence>
<sequence>MHYPFLVADPRSGLQFRLSDTLLAELSLAPIAAEWPVGRIIAEAPDPVWAESLANAPVETISAVSTALEDLVMATPDLRVPVVDLPESRAKRHLLALTRLWAYLGKALAEGLAPLRHVLELPHGCFLAPLPVVEGSLDPQAPAAMQALYQRLKDEFGTVSAPTRGRSAKREAASMRCKAASRPLKSRQVLRIPAYVFTGYATLPPAPILPQPMRGR</sequence>
<accession>A0ABZ1E7F9</accession>
<organism evidence="1 2">
    <name type="scientific">Thioclava litoralis</name>
    <dbReference type="NCBI Taxonomy" id="3076557"/>
    <lineage>
        <taxon>Bacteria</taxon>
        <taxon>Pseudomonadati</taxon>
        <taxon>Pseudomonadota</taxon>
        <taxon>Alphaproteobacteria</taxon>
        <taxon>Rhodobacterales</taxon>
        <taxon>Paracoccaceae</taxon>
        <taxon>Thioclava</taxon>
    </lineage>
</organism>
<dbReference type="Proteomes" id="UP001623290">
    <property type="component" value="Plasmid unnamed2"/>
</dbReference>
<keyword evidence="1" id="KW-0614">Plasmid</keyword>
<dbReference type="EMBL" id="CP135445">
    <property type="protein sequence ID" value="WRY35782.1"/>
    <property type="molecule type" value="Genomic_DNA"/>
</dbReference>
<keyword evidence="2" id="KW-1185">Reference proteome</keyword>